<dbReference type="PROSITE" id="PS50297">
    <property type="entry name" value="ANK_REP_REGION"/>
    <property type="match status" value="1"/>
</dbReference>
<comment type="caution">
    <text evidence="3">The sequence shown here is derived from an EMBL/GenBank/DDBJ whole genome shotgun (WGS) entry which is preliminary data.</text>
</comment>
<reference evidence="3" key="1">
    <citation type="journal article" date="2012" name="Mol. Plant Microbe Interact.">
        <title>A highly conserved effector in Fusarium oxysporum is required for full virulence on Arabidopsis.</title>
        <authorList>
            <person name="Thatcher L.F."/>
            <person name="Gardiner D.M."/>
            <person name="Kazan K."/>
            <person name="Manners J."/>
        </authorList>
    </citation>
    <scope>NUCLEOTIDE SEQUENCE [LARGE SCALE GENOMIC DNA]</scope>
    <source>
        <strain evidence="3">Fo5176</strain>
    </source>
</reference>
<dbReference type="InterPro" id="IPR002110">
    <property type="entry name" value="Ankyrin_rpt"/>
</dbReference>
<gene>
    <name evidence="3" type="ORF">FOXB_17454</name>
</gene>
<evidence type="ECO:0000256" key="1">
    <source>
        <dbReference type="PROSITE-ProRule" id="PRU00023"/>
    </source>
</evidence>
<accession>F9GFM0</accession>
<evidence type="ECO:0000313" key="3">
    <source>
        <dbReference type="EMBL" id="EGU72038.1"/>
    </source>
</evidence>
<sequence length="320" mass="36177">MAEEPRFRNTNPVSMIMTDLPKYKANTVWWNSSSMYIRCPHCDKIHRHGFGGDYHVKHHRAPHCEGRESYTMCFPSDGLYEIDRSRGLYVRAGADPAAFFAQFDPAPKVDVSDRHKWTEAQEEIELDGLGFGPIRGNRLELTVSDMIMGRLQTVRSYLETSQEKDIFLHGVQAFTYRHPIIDEGDTSQNILKDDQDGNNEATPTEIERTTTSGETVLHMAACEMYPELVDLLLDFAADTRENSEERYDRSGGKHQVYKDVTHERNQDRTAIVRELSDEAGEGESRNTATFSHLNGFGTGSQISGAGITIQHINKTKGKSD</sequence>
<evidence type="ECO:0000256" key="2">
    <source>
        <dbReference type="SAM" id="MobiDB-lite"/>
    </source>
</evidence>
<dbReference type="STRING" id="660025.F9GFM0"/>
<name>F9GFM0_FUSOF</name>
<dbReference type="OrthoDB" id="341259at2759"/>
<feature type="region of interest" description="Disordered" evidence="2">
    <location>
        <begin position="187"/>
        <end position="209"/>
    </location>
</feature>
<dbReference type="AlphaFoldDB" id="F9GFM0"/>
<dbReference type="PROSITE" id="PS50088">
    <property type="entry name" value="ANK_REPEAT"/>
    <property type="match status" value="1"/>
</dbReference>
<protein>
    <submittedName>
        <fullName evidence="3">Uncharacterized protein</fullName>
    </submittedName>
</protein>
<feature type="repeat" description="ANK" evidence="1">
    <location>
        <begin position="212"/>
        <end position="244"/>
    </location>
</feature>
<proteinExistence type="predicted"/>
<dbReference type="EMBL" id="AFQF01007110">
    <property type="protein sequence ID" value="EGU72038.1"/>
    <property type="molecule type" value="Genomic_DNA"/>
</dbReference>
<keyword evidence="1" id="KW-0040">ANK repeat</keyword>
<organism evidence="3">
    <name type="scientific">Fusarium oxysporum (strain Fo5176)</name>
    <name type="common">Fusarium vascular wilt</name>
    <dbReference type="NCBI Taxonomy" id="660025"/>
    <lineage>
        <taxon>Eukaryota</taxon>
        <taxon>Fungi</taxon>
        <taxon>Dikarya</taxon>
        <taxon>Ascomycota</taxon>
        <taxon>Pezizomycotina</taxon>
        <taxon>Sordariomycetes</taxon>
        <taxon>Hypocreomycetidae</taxon>
        <taxon>Hypocreales</taxon>
        <taxon>Nectriaceae</taxon>
        <taxon>Fusarium</taxon>
        <taxon>Fusarium oxysporum species complex</taxon>
    </lineage>
</organism>